<reference evidence="4 5" key="1">
    <citation type="submission" date="2016-08" db="EMBL/GenBank/DDBJ databases">
        <title>Hymenobacter coccineus sp. nov., Hymenobacter lapidarius sp. nov. and Hymenobacter glacialis sp. nov., isolated from Antarctic soil.</title>
        <authorList>
            <person name="Sedlacek I."/>
            <person name="Kralova S."/>
            <person name="Kyrova K."/>
            <person name="Maslanova I."/>
            <person name="Stankova E."/>
            <person name="Vrbovska V."/>
            <person name="Nemec M."/>
            <person name="Bartak M."/>
            <person name="Svec P."/>
            <person name="Busse H.-J."/>
            <person name="Pantucek R."/>
        </authorList>
    </citation>
    <scope>NUCLEOTIDE SEQUENCE [LARGE SCALE GENOMIC DNA]</scope>
    <source>
        <strain evidence="4 5">CCM 8643</strain>
    </source>
</reference>
<dbReference type="Pfam" id="PF04041">
    <property type="entry name" value="Glyco_hydro_130"/>
    <property type="match status" value="1"/>
</dbReference>
<dbReference type="AlphaFoldDB" id="A0A1G1T3C9"/>
<dbReference type="RefSeq" id="WP_070728375.1">
    <property type="nucleotide sequence ID" value="NZ_MDZB01000106.1"/>
</dbReference>
<keyword evidence="5" id="KW-1185">Reference proteome</keyword>
<keyword evidence="2" id="KW-0808">Transferase</keyword>
<dbReference type="GO" id="GO:0016798">
    <property type="term" value="F:hydrolase activity, acting on glycosyl bonds"/>
    <property type="evidence" value="ECO:0007669"/>
    <property type="project" value="UniProtKB-KW"/>
</dbReference>
<gene>
    <name evidence="4" type="ORF">BEN47_14850</name>
</gene>
<keyword evidence="4" id="KW-0326">Glycosidase</keyword>
<dbReference type="EMBL" id="MDZB01000106">
    <property type="protein sequence ID" value="OGX85393.1"/>
    <property type="molecule type" value="Genomic_DNA"/>
</dbReference>
<keyword evidence="4" id="KW-0378">Hydrolase</keyword>
<comment type="caution">
    <text evidence="4">The sequence shown here is derived from an EMBL/GenBank/DDBJ whole genome shotgun (WGS) entry which is preliminary data.</text>
</comment>
<dbReference type="GO" id="GO:0016757">
    <property type="term" value="F:glycosyltransferase activity"/>
    <property type="evidence" value="ECO:0007669"/>
    <property type="project" value="UniProtKB-KW"/>
</dbReference>
<protein>
    <submittedName>
        <fullName evidence="4">Glycosidase</fullName>
    </submittedName>
</protein>
<proteinExistence type="inferred from homology"/>
<dbReference type="Gene3D" id="2.115.10.20">
    <property type="entry name" value="Glycosyl hydrolase domain, family 43"/>
    <property type="match status" value="1"/>
</dbReference>
<dbReference type="InterPro" id="IPR007184">
    <property type="entry name" value="Mannoside_phosphorylase"/>
</dbReference>
<dbReference type="InterPro" id="IPR023296">
    <property type="entry name" value="Glyco_hydro_beta-prop_sf"/>
</dbReference>
<dbReference type="STRING" id="1908237.BEN47_14850"/>
<evidence type="ECO:0000256" key="1">
    <source>
        <dbReference type="ARBA" id="ARBA00022676"/>
    </source>
</evidence>
<dbReference type="OrthoDB" id="9775877at2"/>
<keyword evidence="1" id="KW-0328">Glycosyltransferase</keyword>
<evidence type="ECO:0000256" key="2">
    <source>
        <dbReference type="ARBA" id="ARBA00022679"/>
    </source>
</evidence>
<dbReference type="CDD" id="cd18613">
    <property type="entry name" value="GH130"/>
    <property type="match status" value="1"/>
</dbReference>
<organism evidence="4 5">
    <name type="scientific">Hymenobacter lapidarius</name>
    <dbReference type="NCBI Taxonomy" id="1908237"/>
    <lineage>
        <taxon>Bacteria</taxon>
        <taxon>Pseudomonadati</taxon>
        <taxon>Bacteroidota</taxon>
        <taxon>Cytophagia</taxon>
        <taxon>Cytophagales</taxon>
        <taxon>Hymenobacteraceae</taxon>
        <taxon>Hymenobacter</taxon>
    </lineage>
</organism>
<dbReference type="PANTHER" id="PTHR34106">
    <property type="entry name" value="GLYCOSIDASE"/>
    <property type="match status" value="1"/>
</dbReference>
<accession>A0A1G1T3C9</accession>
<dbReference type="SUPFAM" id="SSF75005">
    <property type="entry name" value="Arabinanase/levansucrase/invertase"/>
    <property type="match status" value="1"/>
</dbReference>
<evidence type="ECO:0000256" key="3">
    <source>
        <dbReference type="ARBA" id="ARBA00024356"/>
    </source>
</evidence>
<evidence type="ECO:0000313" key="4">
    <source>
        <dbReference type="EMBL" id="OGX85393.1"/>
    </source>
</evidence>
<dbReference type="PANTHER" id="PTHR34106:SF4">
    <property type="entry name" value="BLL5143 PROTEIN"/>
    <property type="match status" value="1"/>
</dbReference>
<comment type="similarity">
    <text evidence="3">Belongs to the glycosyl hydrolase 130 family.</text>
</comment>
<sequence>MRLSIERESEKVYPDMKRVIARYFFYGEERARQVIRRVMELSDDEVYGTISPILQEYSKRHRNITRVLSRNCARLQPLFPALGLDFEQLTPYRKLLLGSYFTHEYSIESAAFFNPSIVEDPDQSELQEGEKRVIISFRAVGEGHISSIVFRRALLDKDANIHVLPAGGYIDEAETVRSAEYHKAAFFAQPLAAQLNPQILAEVAGQLADRFEFNLLQKIVLEAQAAQPDAALKPDYPPVLWLAEAYHELTFSLDTDISDRVLFPVADFERRGMEDARFVRFVDDDGRVVYYATYTAYDGFTVAPKLLRTEDFITFRVMPLHGTGAHNKNLALFPRKIGGRFAMLSRIDGWRNYLMYSDNLNIWQEPVQIQEPKSTWEFIQIGNCGSPIETEHGWLIITHGVGPMRRYCLGVSLLDLNDPAIEIGRLSEPLLIPNKEEREGYVPNVLYSCGSIIHQGKLVIPYGLSDYCSSFVTVDLASLLAKLLDKCSAVQEVT</sequence>
<dbReference type="Proteomes" id="UP000176294">
    <property type="component" value="Unassembled WGS sequence"/>
</dbReference>
<name>A0A1G1T3C9_9BACT</name>
<evidence type="ECO:0000313" key="5">
    <source>
        <dbReference type="Proteomes" id="UP000176294"/>
    </source>
</evidence>